<dbReference type="Gene3D" id="3.40.50.150">
    <property type="entry name" value="Vaccinia Virus protein VP39"/>
    <property type="match status" value="1"/>
</dbReference>
<dbReference type="EMBL" id="CP024962">
    <property type="protein sequence ID" value="ATZ16646.1"/>
    <property type="molecule type" value="Genomic_DNA"/>
</dbReference>
<dbReference type="UniPathway" id="UPA00989"/>
<keyword evidence="9" id="KW-1185">Reference proteome</keyword>
<keyword evidence="4 7" id="KW-0808">Transferase</keyword>
<dbReference type="EC" id="2.1.1.33" evidence="7"/>
<dbReference type="Proteomes" id="UP000232222">
    <property type="component" value="Chromosome"/>
</dbReference>
<keyword evidence="5 7" id="KW-0949">S-adenosyl-L-methionine</keyword>
<feature type="binding site" evidence="7">
    <location>
        <position position="164"/>
    </location>
    <ligand>
        <name>substrate</name>
    </ligand>
</feature>
<dbReference type="RefSeq" id="WP_100609723.1">
    <property type="nucleotide sequence ID" value="NZ_CP024962.1"/>
</dbReference>
<keyword evidence="6 7" id="KW-0819">tRNA processing</keyword>
<dbReference type="CDD" id="cd02440">
    <property type="entry name" value="AdoMet_MTases"/>
    <property type="match status" value="1"/>
</dbReference>
<evidence type="ECO:0000313" key="8">
    <source>
        <dbReference type="EMBL" id="ATZ16646.1"/>
    </source>
</evidence>
<dbReference type="SUPFAM" id="SSF53335">
    <property type="entry name" value="S-adenosyl-L-methionine-dependent methyltransferases"/>
    <property type="match status" value="1"/>
</dbReference>
<dbReference type="NCBIfam" id="NF001080">
    <property type="entry name" value="PRK00121.2-2"/>
    <property type="match status" value="1"/>
</dbReference>
<feature type="binding site" evidence="7">
    <location>
        <position position="75"/>
    </location>
    <ligand>
        <name>S-adenosyl-L-methionine</name>
        <dbReference type="ChEBI" id="CHEBI:59789"/>
    </ligand>
</feature>
<evidence type="ECO:0000256" key="7">
    <source>
        <dbReference type="HAMAP-Rule" id="MF_01057"/>
    </source>
</evidence>
<comment type="catalytic activity">
    <reaction evidence="1 7">
        <text>guanosine(46) in tRNA + S-adenosyl-L-methionine = N(7)-methylguanosine(46) in tRNA + S-adenosyl-L-homocysteine</text>
        <dbReference type="Rhea" id="RHEA:42708"/>
        <dbReference type="Rhea" id="RHEA-COMP:10188"/>
        <dbReference type="Rhea" id="RHEA-COMP:10189"/>
        <dbReference type="ChEBI" id="CHEBI:57856"/>
        <dbReference type="ChEBI" id="CHEBI:59789"/>
        <dbReference type="ChEBI" id="CHEBI:74269"/>
        <dbReference type="ChEBI" id="CHEBI:74480"/>
        <dbReference type="EC" id="2.1.1.33"/>
    </reaction>
</comment>
<feature type="binding site" evidence="7">
    <location>
        <position position="128"/>
    </location>
    <ligand>
        <name>S-adenosyl-L-methionine</name>
        <dbReference type="ChEBI" id="CHEBI:59789"/>
    </ligand>
</feature>
<evidence type="ECO:0000256" key="5">
    <source>
        <dbReference type="ARBA" id="ARBA00022691"/>
    </source>
</evidence>
<protein>
    <recommendedName>
        <fullName evidence="7">tRNA (guanine-N(7)-)-methyltransferase</fullName>
        <ecNumber evidence="7">2.1.1.33</ecNumber>
    </recommendedName>
    <alternativeName>
        <fullName evidence="7">tRNA (guanine(46)-N(7))-methyltransferase</fullName>
    </alternativeName>
    <alternativeName>
        <fullName evidence="7">tRNA(m7G46)-methyltransferase</fullName>
    </alternativeName>
</protein>
<proteinExistence type="inferred from homology"/>
<dbReference type="OrthoDB" id="9802090at2"/>
<dbReference type="InterPro" id="IPR055361">
    <property type="entry name" value="tRNA_methyltr_TrmB_bact"/>
</dbReference>
<comment type="pathway">
    <text evidence="7">tRNA modification; N(7)-methylguanine-tRNA biosynthesis.</text>
</comment>
<accession>A0A2K8NSW1</accession>
<dbReference type="Pfam" id="PF02390">
    <property type="entry name" value="Methyltransf_4"/>
    <property type="match status" value="1"/>
</dbReference>
<reference evidence="8 9" key="1">
    <citation type="submission" date="2017-11" db="EMBL/GenBank/DDBJ databases">
        <title>Genome sequence of Entomoplasma freundtii BARC 318 (ATCC 51999).</title>
        <authorList>
            <person name="Lo W.-S."/>
            <person name="Gasparich G.E."/>
            <person name="Kuo C.-H."/>
        </authorList>
    </citation>
    <scope>NUCLEOTIDE SEQUENCE [LARGE SCALE GENOMIC DNA]</scope>
    <source>
        <strain evidence="8 9">BARC 318</strain>
    </source>
</reference>
<dbReference type="PANTHER" id="PTHR23417:SF14">
    <property type="entry name" value="PENTACOTRIPEPTIDE-REPEAT REGION OF PRORP DOMAIN-CONTAINING PROTEIN"/>
    <property type="match status" value="1"/>
</dbReference>
<feature type="binding site" evidence="7">
    <location>
        <begin position="204"/>
        <end position="207"/>
    </location>
    <ligand>
        <name>substrate</name>
    </ligand>
</feature>
<dbReference type="InterPro" id="IPR003358">
    <property type="entry name" value="tRNA_(Gua-N-7)_MeTrfase_Trmb"/>
</dbReference>
<comment type="function">
    <text evidence="2 7">Catalyzes the formation of N(7)-methylguanine at position 46 (m7G46) in tRNA.</text>
</comment>
<dbReference type="HAMAP" id="MF_01057">
    <property type="entry name" value="tRNA_methyltr_TrmB"/>
    <property type="match status" value="1"/>
</dbReference>
<dbReference type="GO" id="GO:0008176">
    <property type="term" value="F:tRNA (guanine(46)-N7)-methyltransferase activity"/>
    <property type="evidence" value="ECO:0007669"/>
    <property type="project" value="UniProtKB-UniRule"/>
</dbReference>
<evidence type="ECO:0000256" key="2">
    <source>
        <dbReference type="ARBA" id="ARBA00003015"/>
    </source>
</evidence>
<evidence type="ECO:0000313" key="9">
    <source>
        <dbReference type="Proteomes" id="UP000232222"/>
    </source>
</evidence>
<dbReference type="PANTHER" id="PTHR23417">
    <property type="entry name" value="3-DEOXY-D-MANNO-OCTULOSONIC-ACID TRANSFERASE/TRNA GUANINE-N 7 - -METHYLTRANSFERASE"/>
    <property type="match status" value="1"/>
</dbReference>
<evidence type="ECO:0000256" key="1">
    <source>
        <dbReference type="ARBA" id="ARBA00000142"/>
    </source>
</evidence>
<evidence type="ECO:0000256" key="4">
    <source>
        <dbReference type="ARBA" id="ARBA00022679"/>
    </source>
</evidence>
<dbReference type="InterPro" id="IPR029063">
    <property type="entry name" value="SAM-dependent_MTases_sf"/>
</dbReference>
<feature type="binding site" evidence="7">
    <location>
        <position position="50"/>
    </location>
    <ligand>
        <name>S-adenosyl-L-methionine</name>
        <dbReference type="ChEBI" id="CHEBI:59789"/>
    </ligand>
</feature>
<evidence type="ECO:0000256" key="6">
    <source>
        <dbReference type="ARBA" id="ARBA00022694"/>
    </source>
</evidence>
<organism evidence="8 9">
    <name type="scientific">Entomoplasma freundtii</name>
    <dbReference type="NCBI Taxonomy" id="74700"/>
    <lineage>
        <taxon>Bacteria</taxon>
        <taxon>Bacillati</taxon>
        <taxon>Mycoplasmatota</taxon>
        <taxon>Mollicutes</taxon>
        <taxon>Entomoplasmatales</taxon>
        <taxon>Entomoplasmataceae</taxon>
        <taxon>Entomoplasma</taxon>
    </lineage>
</organism>
<name>A0A2K8NSW1_9MOLU</name>
<dbReference type="GO" id="GO:0043527">
    <property type="term" value="C:tRNA methyltransferase complex"/>
    <property type="evidence" value="ECO:0007669"/>
    <property type="project" value="TreeGrafter"/>
</dbReference>
<sequence>MRLRNKQWVEVFLQENANCLINFDELTKPETNKVDRFNALFPKRQPLYLEIGSGKGNFLWLQSKHNQANNYLGLEKEKTVVGVALKRVLQENDGLCPDNLRFSEQFAENLTTLFPDESIEHLFLNFSDPWPKAKHAKKRLTYRTFLEQYWTILKPGGLLEFKTDNDQLFAFTLAEVEIFQKFKILAVTTDLYQNQELLVNNIPTEYETKFHQQGKNINKIVLQKIV</sequence>
<gene>
    <name evidence="7 8" type="primary">trmB</name>
    <name evidence="8" type="ORF">EFREU_v1c06260</name>
</gene>
<dbReference type="NCBIfam" id="TIGR00091">
    <property type="entry name" value="tRNA (guanosine(46)-N7)-methyltransferase TrmB"/>
    <property type="match status" value="1"/>
</dbReference>
<comment type="similarity">
    <text evidence="7">Belongs to the class I-like SAM-binding methyltransferase superfamily. TrmB family.</text>
</comment>
<feature type="binding site" evidence="7">
    <location>
        <position position="132"/>
    </location>
    <ligand>
        <name>substrate</name>
    </ligand>
</feature>
<comment type="caution">
    <text evidence="7">Lacks conserved residue(s) required for the propagation of feature annotation.</text>
</comment>
<keyword evidence="3 7" id="KW-0489">Methyltransferase</keyword>
<evidence type="ECO:0000256" key="3">
    <source>
        <dbReference type="ARBA" id="ARBA00022603"/>
    </source>
</evidence>
<dbReference type="AlphaFoldDB" id="A0A2K8NSW1"/>
<dbReference type="KEGG" id="efr:EFREU_v1c06260"/>
<dbReference type="PROSITE" id="PS51625">
    <property type="entry name" value="SAM_MT_TRMB"/>
    <property type="match status" value="1"/>
</dbReference>